<dbReference type="Proteomes" id="UP000325577">
    <property type="component" value="Linkage Group LG7"/>
</dbReference>
<dbReference type="PROSITE" id="PS51005">
    <property type="entry name" value="NAC"/>
    <property type="match status" value="1"/>
</dbReference>
<dbReference type="PANTHER" id="PTHR31744:SF92">
    <property type="entry name" value="NAC DOMAIN-CONTAINING PROTEIN 87"/>
    <property type="match status" value="1"/>
</dbReference>
<dbReference type="InterPro" id="IPR003441">
    <property type="entry name" value="NAC-dom"/>
</dbReference>
<dbReference type="InterPro" id="IPR036093">
    <property type="entry name" value="NAC_dom_sf"/>
</dbReference>
<dbReference type="GO" id="GO:0006355">
    <property type="term" value="P:regulation of DNA-templated transcription"/>
    <property type="evidence" value="ECO:0007669"/>
    <property type="project" value="InterPro"/>
</dbReference>
<sequence length="392" mass="44433">MEGASVLNQVDDLIDLPPGFRFHPTDEEIITHYLTEKVMNSSFSARAIGEVDLNKCEPWDLPMKAKMGDQKEWYFFCQRDRKYPTGMRTNRATESGYWKATGKDKEIYKGKGCLVGMKKTLVFYKGRAPKGEKSNWVTHEYRLEGKFSHYNFPKGTKEEWVVCRVFHKNTGIKRSPFIGMESFGDELLNCPNSLPPLMDPPNYSNNDRPGSRFTDGEDEFKFKGTDTASSSARSSDGNYVSYFSMTSTNDQQEDHRNFLMPPNPNNYTLNTATPSNPTPAYPQIRLPNHYFPFPSFPGGSGFNGTDHQAILRALAANHGTSSDLERERRQYCKVEQLSSNVSLSQGTGLSTDMTTEISSSVNISKQDKRSNRSYDEDPWVGPISDLDCLLWN</sequence>
<evidence type="ECO:0000313" key="7">
    <source>
        <dbReference type="EMBL" id="KAA8519062.1"/>
    </source>
</evidence>
<dbReference type="OrthoDB" id="1424968at2759"/>
<dbReference type="FunFam" id="2.170.150.80:FF:000006">
    <property type="entry name" value="NAC domain-containing protein 100-like"/>
    <property type="match status" value="1"/>
</dbReference>
<dbReference type="SUPFAM" id="SSF101941">
    <property type="entry name" value="NAC domain"/>
    <property type="match status" value="1"/>
</dbReference>
<evidence type="ECO:0000256" key="3">
    <source>
        <dbReference type="ARBA" id="ARBA00023163"/>
    </source>
</evidence>
<dbReference type="GO" id="GO:0000976">
    <property type="term" value="F:transcription cis-regulatory region binding"/>
    <property type="evidence" value="ECO:0007669"/>
    <property type="project" value="UniProtKB-ARBA"/>
</dbReference>
<accession>A0A5J4ZNK4</accession>
<keyword evidence="4" id="KW-0539">Nucleus</keyword>
<protein>
    <recommendedName>
        <fullName evidence="6">NAC domain-containing protein</fullName>
    </recommendedName>
</protein>
<proteinExistence type="predicted"/>
<organism evidence="7 8">
    <name type="scientific">Nyssa sinensis</name>
    <dbReference type="NCBI Taxonomy" id="561372"/>
    <lineage>
        <taxon>Eukaryota</taxon>
        <taxon>Viridiplantae</taxon>
        <taxon>Streptophyta</taxon>
        <taxon>Embryophyta</taxon>
        <taxon>Tracheophyta</taxon>
        <taxon>Spermatophyta</taxon>
        <taxon>Magnoliopsida</taxon>
        <taxon>eudicotyledons</taxon>
        <taxon>Gunneridae</taxon>
        <taxon>Pentapetalae</taxon>
        <taxon>asterids</taxon>
        <taxon>Cornales</taxon>
        <taxon>Nyssaceae</taxon>
        <taxon>Nyssa</taxon>
    </lineage>
</organism>
<keyword evidence="2" id="KW-0238">DNA-binding</keyword>
<evidence type="ECO:0000256" key="1">
    <source>
        <dbReference type="ARBA" id="ARBA00023015"/>
    </source>
</evidence>
<dbReference type="Gene3D" id="2.170.150.80">
    <property type="entry name" value="NAC domain"/>
    <property type="match status" value="1"/>
</dbReference>
<evidence type="ECO:0000313" key="8">
    <source>
        <dbReference type="Proteomes" id="UP000325577"/>
    </source>
</evidence>
<dbReference type="AlphaFoldDB" id="A0A5J4ZNK4"/>
<dbReference type="PANTHER" id="PTHR31744">
    <property type="entry name" value="PROTEIN CUP-SHAPED COTYLEDON 2-RELATED"/>
    <property type="match status" value="1"/>
</dbReference>
<evidence type="ECO:0000259" key="6">
    <source>
        <dbReference type="PROSITE" id="PS51005"/>
    </source>
</evidence>
<name>A0A5J4ZNK4_9ASTE</name>
<feature type="compositionally biased region" description="Low complexity" evidence="5">
    <location>
        <begin position="225"/>
        <end position="234"/>
    </location>
</feature>
<feature type="domain" description="NAC" evidence="6">
    <location>
        <begin position="16"/>
        <end position="168"/>
    </location>
</feature>
<feature type="region of interest" description="Disordered" evidence="5">
    <location>
        <begin position="197"/>
        <end position="234"/>
    </location>
</feature>
<dbReference type="GO" id="GO:0005634">
    <property type="term" value="C:nucleus"/>
    <property type="evidence" value="ECO:0007669"/>
    <property type="project" value="UniProtKB-ARBA"/>
</dbReference>
<evidence type="ECO:0000256" key="4">
    <source>
        <dbReference type="ARBA" id="ARBA00023242"/>
    </source>
</evidence>
<dbReference type="Pfam" id="PF02365">
    <property type="entry name" value="NAM"/>
    <property type="match status" value="1"/>
</dbReference>
<evidence type="ECO:0000256" key="5">
    <source>
        <dbReference type="SAM" id="MobiDB-lite"/>
    </source>
</evidence>
<feature type="region of interest" description="Disordered" evidence="5">
    <location>
        <begin position="250"/>
        <end position="269"/>
    </location>
</feature>
<keyword evidence="8" id="KW-1185">Reference proteome</keyword>
<dbReference type="EMBL" id="CM018050">
    <property type="protein sequence ID" value="KAA8519062.1"/>
    <property type="molecule type" value="Genomic_DNA"/>
</dbReference>
<keyword evidence="1" id="KW-0805">Transcription regulation</keyword>
<evidence type="ECO:0000256" key="2">
    <source>
        <dbReference type="ARBA" id="ARBA00023125"/>
    </source>
</evidence>
<reference evidence="7 8" key="1">
    <citation type="submission" date="2019-09" db="EMBL/GenBank/DDBJ databases">
        <title>A chromosome-level genome assembly of the Chinese tupelo Nyssa sinensis.</title>
        <authorList>
            <person name="Yang X."/>
            <person name="Kang M."/>
            <person name="Yang Y."/>
            <person name="Xiong H."/>
            <person name="Wang M."/>
            <person name="Zhang Z."/>
            <person name="Wang Z."/>
            <person name="Wu H."/>
            <person name="Ma T."/>
            <person name="Liu J."/>
            <person name="Xi Z."/>
        </authorList>
    </citation>
    <scope>NUCLEOTIDE SEQUENCE [LARGE SCALE GENOMIC DNA]</scope>
    <source>
        <strain evidence="7">J267</strain>
        <tissue evidence="7">Leaf</tissue>
    </source>
</reference>
<keyword evidence="3" id="KW-0804">Transcription</keyword>
<gene>
    <name evidence="7" type="ORF">F0562_016164</name>
</gene>